<dbReference type="Proteomes" id="UP000758603">
    <property type="component" value="Unassembled WGS sequence"/>
</dbReference>
<evidence type="ECO:0008006" key="4">
    <source>
        <dbReference type="Google" id="ProtNLM"/>
    </source>
</evidence>
<dbReference type="EMBL" id="JAGPXC010000010">
    <property type="protein sequence ID" value="KAH6645804.1"/>
    <property type="molecule type" value="Genomic_DNA"/>
</dbReference>
<evidence type="ECO:0000256" key="1">
    <source>
        <dbReference type="SAM" id="SignalP"/>
    </source>
</evidence>
<dbReference type="AlphaFoldDB" id="A0A9P8RGW4"/>
<feature type="chain" id="PRO_5040333556" description="Secreted protein" evidence="1">
    <location>
        <begin position="19"/>
        <end position="111"/>
    </location>
</feature>
<organism evidence="2 3">
    <name type="scientific">Truncatella angustata</name>
    <dbReference type="NCBI Taxonomy" id="152316"/>
    <lineage>
        <taxon>Eukaryota</taxon>
        <taxon>Fungi</taxon>
        <taxon>Dikarya</taxon>
        <taxon>Ascomycota</taxon>
        <taxon>Pezizomycotina</taxon>
        <taxon>Sordariomycetes</taxon>
        <taxon>Xylariomycetidae</taxon>
        <taxon>Amphisphaeriales</taxon>
        <taxon>Sporocadaceae</taxon>
        <taxon>Truncatella</taxon>
    </lineage>
</organism>
<keyword evidence="1" id="KW-0732">Signal</keyword>
<dbReference type="RefSeq" id="XP_045952318.1">
    <property type="nucleotide sequence ID" value="XM_046109500.1"/>
</dbReference>
<comment type="caution">
    <text evidence="2">The sequence shown here is derived from an EMBL/GenBank/DDBJ whole genome shotgun (WGS) entry which is preliminary data.</text>
</comment>
<evidence type="ECO:0000313" key="3">
    <source>
        <dbReference type="Proteomes" id="UP000758603"/>
    </source>
</evidence>
<evidence type="ECO:0000313" key="2">
    <source>
        <dbReference type="EMBL" id="KAH6645804.1"/>
    </source>
</evidence>
<dbReference type="GeneID" id="70138391"/>
<feature type="signal peptide" evidence="1">
    <location>
        <begin position="1"/>
        <end position="18"/>
    </location>
</feature>
<reference evidence="2" key="1">
    <citation type="journal article" date="2021" name="Nat. Commun.">
        <title>Genetic determinants of endophytism in the Arabidopsis root mycobiome.</title>
        <authorList>
            <person name="Mesny F."/>
            <person name="Miyauchi S."/>
            <person name="Thiergart T."/>
            <person name="Pickel B."/>
            <person name="Atanasova L."/>
            <person name="Karlsson M."/>
            <person name="Huettel B."/>
            <person name="Barry K.W."/>
            <person name="Haridas S."/>
            <person name="Chen C."/>
            <person name="Bauer D."/>
            <person name="Andreopoulos W."/>
            <person name="Pangilinan J."/>
            <person name="LaButti K."/>
            <person name="Riley R."/>
            <person name="Lipzen A."/>
            <person name="Clum A."/>
            <person name="Drula E."/>
            <person name="Henrissat B."/>
            <person name="Kohler A."/>
            <person name="Grigoriev I.V."/>
            <person name="Martin F.M."/>
            <person name="Hacquard S."/>
        </authorList>
    </citation>
    <scope>NUCLEOTIDE SEQUENCE</scope>
    <source>
        <strain evidence="2">MPI-SDFR-AT-0073</strain>
    </source>
</reference>
<keyword evidence="3" id="KW-1185">Reference proteome</keyword>
<proteinExistence type="predicted"/>
<protein>
    <recommendedName>
        <fullName evidence="4">Secreted protein</fullName>
    </recommendedName>
</protein>
<sequence>MFGIVLVLSGLGWLSATASPQVCYHLASNSKWLQVIVHFIGRLPVLHKPPVLGGFPESRQLSYTRPPVLTSIPNFTARTPEAPSIIHCPINFRKSRPIQHIAILLAPSLQY</sequence>
<accession>A0A9P8RGW4</accession>
<name>A0A9P8RGW4_9PEZI</name>
<gene>
    <name evidence="2" type="ORF">BKA67DRAFT_86362</name>
</gene>